<name>A0AAD9TQW6_9ROSI</name>
<sequence length="151" mass="16576">MANESSDHALFWCGEARKAWGWTRFDSLFDDWKNVSVMDVFCNILSKRSTSSPIVTNADWFAPPPGLLKLNTAEAIHNDSRTIGLGAANRDDKGKVIVARSRLIFGSFNSEIGNLLALQEGLLLAKFSNCMVNVAEDDSSYVASILNSFSP</sequence>
<comment type="caution">
    <text evidence="1">The sequence shown here is derived from an EMBL/GenBank/DDBJ whole genome shotgun (WGS) entry which is preliminary data.</text>
</comment>
<dbReference type="PANTHER" id="PTHR47074:SF11">
    <property type="entry name" value="REVERSE TRANSCRIPTASE-LIKE PROTEIN"/>
    <property type="match status" value="1"/>
</dbReference>
<organism evidence="1 2">
    <name type="scientific">Dipteronia dyeriana</name>
    <dbReference type="NCBI Taxonomy" id="168575"/>
    <lineage>
        <taxon>Eukaryota</taxon>
        <taxon>Viridiplantae</taxon>
        <taxon>Streptophyta</taxon>
        <taxon>Embryophyta</taxon>
        <taxon>Tracheophyta</taxon>
        <taxon>Spermatophyta</taxon>
        <taxon>Magnoliopsida</taxon>
        <taxon>eudicotyledons</taxon>
        <taxon>Gunneridae</taxon>
        <taxon>Pentapetalae</taxon>
        <taxon>rosids</taxon>
        <taxon>malvids</taxon>
        <taxon>Sapindales</taxon>
        <taxon>Sapindaceae</taxon>
        <taxon>Hippocastanoideae</taxon>
        <taxon>Acereae</taxon>
        <taxon>Dipteronia</taxon>
    </lineage>
</organism>
<keyword evidence="2" id="KW-1185">Reference proteome</keyword>
<dbReference type="InterPro" id="IPR052929">
    <property type="entry name" value="RNase_H-like_EbsB-rel"/>
</dbReference>
<proteinExistence type="predicted"/>
<dbReference type="PANTHER" id="PTHR47074">
    <property type="entry name" value="BNAC02G40300D PROTEIN"/>
    <property type="match status" value="1"/>
</dbReference>
<accession>A0AAD9TQW6</accession>
<evidence type="ECO:0000313" key="1">
    <source>
        <dbReference type="EMBL" id="KAK2640318.1"/>
    </source>
</evidence>
<evidence type="ECO:0000313" key="2">
    <source>
        <dbReference type="Proteomes" id="UP001280121"/>
    </source>
</evidence>
<dbReference type="Proteomes" id="UP001280121">
    <property type="component" value="Unassembled WGS sequence"/>
</dbReference>
<evidence type="ECO:0008006" key="3">
    <source>
        <dbReference type="Google" id="ProtNLM"/>
    </source>
</evidence>
<dbReference type="AlphaFoldDB" id="A0AAD9TQW6"/>
<dbReference type="EMBL" id="JANJYI010000008">
    <property type="protein sequence ID" value="KAK2640318.1"/>
    <property type="molecule type" value="Genomic_DNA"/>
</dbReference>
<reference evidence="1" key="1">
    <citation type="journal article" date="2023" name="Plant J.">
        <title>Genome sequences and population genomics provide insights into the demographic history, inbreeding, and mutation load of two 'living fossil' tree species of Dipteronia.</title>
        <authorList>
            <person name="Feng Y."/>
            <person name="Comes H.P."/>
            <person name="Chen J."/>
            <person name="Zhu S."/>
            <person name="Lu R."/>
            <person name="Zhang X."/>
            <person name="Li P."/>
            <person name="Qiu J."/>
            <person name="Olsen K.M."/>
            <person name="Qiu Y."/>
        </authorList>
    </citation>
    <scope>NUCLEOTIDE SEQUENCE</scope>
    <source>
        <strain evidence="1">KIB01</strain>
    </source>
</reference>
<gene>
    <name evidence="1" type="ORF">Ddye_028113</name>
</gene>
<protein>
    <recommendedName>
        <fullName evidence="3">RNase H type-1 domain-containing protein</fullName>
    </recommendedName>
</protein>